<keyword evidence="4" id="KW-1185">Reference proteome</keyword>
<feature type="region of interest" description="Disordered" evidence="1">
    <location>
        <begin position="1"/>
        <end position="120"/>
    </location>
</feature>
<accession>A0A8C9FVI3</accession>
<dbReference type="Gene3D" id="2.60.40.150">
    <property type="entry name" value="C2 domain"/>
    <property type="match status" value="1"/>
</dbReference>
<evidence type="ECO:0000256" key="1">
    <source>
        <dbReference type="SAM" id="MobiDB-lite"/>
    </source>
</evidence>
<evidence type="ECO:0000313" key="4">
    <source>
        <dbReference type="Proteomes" id="UP000694428"/>
    </source>
</evidence>
<dbReference type="InterPro" id="IPR000008">
    <property type="entry name" value="C2_dom"/>
</dbReference>
<feature type="compositionally biased region" description="Low complexity" evidence="1">
    <location>
        <begin position="72"/>
        <end position="91"/>
    </location>
</feature>
<dbReference type="FunFam" id="2.60.40.150:FF:000056">
    <property type="entry name" value="Protein kinase C epsilon"/>
    <property type="match status" value="1"/>
</dbReference>
<sequence>MRHPRLSKQPVPAPHRPHGEEFTLPPRVRARPPVSGCRLLPARRRPTLQVSAPSRAEQSPVPGGAATRSRGRWAVRGAGAAGSRHGPGEAAPLPPGPLSRRGGTGRDAAPAVLRTPGRPRGVAMSGAMKFNGYLKVRIGEAVGLQPTRWSLRHSLFRKGYQLLDPYVTVSVDQVRVGQTSTKQKTNKPTYNEEFSATVTDGHQIELSVFHDTPIGYDDFVANCTLHFQDLLRSAGPSDSFEGWGPSRGIAFLRTSLGSASGPCEGEYTR</sequence>
<reference evidence="3" key="1">
    <citation type="submission" date="2025-08" db="UniProtKB">
        <authorList>
            <consortium name="Ensembl"/>
        </authorList>
    </citation>
    <scope>IDENTIFICATION</scope>
</reference>
<evidence type="ECO:0000313" key="3">
    <source>
        <dbReference type="Ensembl" id="ENSPSTP00000020966.1"/>
    </source>
</evidence>
<dbReference type="InterPro" id="IPR035892">
    <property type="entry name" value="C2_domain_sf"/>
</dbReference>
<dbReference type="PANTHER" id="PTHR47052:SF3">
    <property type="entry name" value="INGRESSION PROTEIN 1"/>
    <property type="match status" value="1"/>
</dbReference>
<organism evidence="3 4">
    <name type="scientific">Pavo cristatus</name>
    <name type="common">Indian peafowl</name>
    <name type="synonym">Blue peafowl</name>
    <dbReference type="NCBI Taxonomy" id="9049"/>
    <lineage>
        <taxon>Eukaryota</taxon>
        <taxon>Metazoa</taxon>
        <taxon>Chordata</taxon>
        <taxon>Craniata</taxon>
        <taxon>Vertebrata</taxon>
        <taxon>Euteleostomi</taxon>
        <taxon>Archelosauria</taxon>
        <taxon>Archosauria</taxon>
        <taxon>Dinosauria</taxon>
        <taxon>Saurischia</taxon>
        <taxon>Theropoda</taxon>
        <taxon>Coelurosauria</taxon>
        <taxon>Aves</taxon>
        <taxon>Neognathae</taxon>
        <taxon>Galloanserae</taxon>
        <taxon>Galliformes</taxon>
        <taxon>Phasianidae</taxon>
        <taxon>Phasianinae</taxon>
        <taxon>Pavo</taxon>
    </lineage>
</organism>
<evidence type="ECO:0000259" key="2">
    <source>
        <dbReference type="PROSITE" id="PS50004"/>
    </source>
</evidence>
<dbReference type="Pfam" id="PF00168">
    <property type="entry name" value="C2"/>
    <property type="match status" value="1"/>
</dbReference>
<dbReference type="InterPro" id="IPR052981">
    <property type="entry name" value="Ingression_C2_domain"/>
</dbReference>
<proteinExistence type="predicted"/>
<dbReference type="PANTHER" id="PTHR47052">
    <property type="entry name" value="CONSERVED SERINE PROLINE-RICH PROTEIN (AFU_ORTHOLOGUE AFUA_2G01790)"/>
    <property type="match status" value="1"/>
</dbReference>
<dbReference type="CDD" id="cd04014">
    <property type="entry name" value="C2_PKC_epsilon"/>
    <property type="match status" value="1"/>
</dbReference>
<dbReference type="AlphaFoldDB" id="A0A8C9FVI3"/>
<dbReference type="SUPFAM" id="SSF49562">
    <property type="entry name" value="C2 domain (Calcium/lipid-binding domain, CaLB)"/>
    <property type="match status" value="1"/>
</dbReference>
<protein>
    <recommendedName>
        <fullName evidence="2">C2 domain-containing protein</fullName>
    </recommendedName>
</protein>
<dbReference type="Proteomes" id="UP000694428">
    <property type="component" value="Unplaced"/>
</dbReference>
<feature type="domain" description="C2" evidence="2">
    <location>
        <begin position="115"/>
        <end position="244"/>
    </location>
</feature>
<dbReference type="Ensembl" id="ENSPSTT00000021995.1">
    <property type="protein sequence ID" value="ENSPSTP00000020966.1"/>
    <property type="gene ID" value="ENSPSTG00000015257.1"/>
</dbReference>
<dbReference type="PROSITE" id="PS50004">
    <property type="entry name" value="C2"/>
    <property type="match status" value="1"/>
</dbReference>
<reference evidence="3" key="2">
    <citation type="submission" date="2025-09" db="UniProtKB">
        <authorList>
            <consortium name="Ensembl"/>
        </authorList>
    </citation>
    <scope>IDENTIFICATION</scope>
</reference>
<dbReference type="SMART" id="SM00239">
    <property type="entry name" value="C2"/>
    <property type="match status" value="1"/>
</dbReference>
<name>A0A8C9FVI3_PAVCR</name>